<protein>
    <submittedName>
        <fullName evidence="2">Uncharacterized protein</fullName>
    </submittedName>
</protein>
<dbReference type="Proteomes" id="UP000479000">
    <property type="component" value="Unassembled WGS sequence"/>
</dbReference>
<feature type="compositionally biased region" description="Low complexity" evidence="1">
    <location>
        <begin position="218"/>
        <end position="235"/>
    </location>
</feature>
<accession>A0A6H5H616</accession>
<name>A0A6H5H616_9HEMI</name>
<dbReference type="AlphaFoldDB" id="A0A6H5H616"/>
<organism evidence="2 3">
    <name type="scientific">Nesidiocoris tenuis</name>
    <dbReference type="NCBI Taxonomy" id="355587"/>
    <lineage>
        <taxon>Eukaryota</taxon>
        <taxon>Metazoa</taxon>
        <taxon>Ecdysozoa</taxon>
        <taxon>Arthropoda</taxon>
        <taxon>Hexapoda</taxon>
        <taxon>Insecta</taxon>
        <taxon>Pterygota</taxon>
        <taxon>Neoptera</taxon>
        <taxon>Paraneoptera</taxon>
        <taxon>Hemiptera</taxon>
        <taxon>Heteroptera</taxon>
        <taxon>Panheteroptera</taxon>
        <taxon>Cimicomorpha</taxon>
        <taxon>Miridae</taxon>
        <taxon>Dicyphina</taxon>
        <taxon>Nesidiocoris</taxon>
    </lineage>
</organism>
<proteinExistence type="predicted"/>
<evidence type="ECO:0000256" key="1">
    <source>
        <dbReference type="SAM" id="MobiDB-lite"/>
    </source>
</evidence>
<gene>
    <name evidence="2" type="ORF">NTEN_LOCUS16580</name>
</gene>
<evidence type="ECO:0000313" key="2">
    <source>
        <dbReference type="EMBL" id="CAB0011672.1"/>
    </source>
</evidence>
<keyword evidence="3" id="KW-1185">Reference proteome</keyword>
<sequence>MTRIRHDVLVPSHLEKHFKHSASFGINRVQSGFIFKLHTKKPTSQCVDVHYRLCRYNRIYKTKFTTSGKMPMLIFIIRKRFRNSGFGLILPMLHGKTFLSLLENFQIWIEPVLKRHASICEKGLPNDADGGRREERGGGQWGSRGGATRVPPPRSAAQAPTARARLRRGVLGSPRLEPHFGRRPLGTATCSAGRSPVPPLPPHRPASGSPTTRIYGTAASRSRASAAVGSSLVRS</sequence>
<dbReference type="EMBL" id="CADCXU010024248">
    <property type="protein sequence ID" value="CAB0011672.1"/>
    <property type="molecule type" value="Genomic_DNA"/>
</dbReference>
<evidence type="ECO:0000313" key="3">
    <source>
        <dbReference type="Proteomes" id="UP000479000"/>
    </source>
</evidence>
<reference evidence="2 3" key="1">
    <citation type="submission" date="2020-02" db="EMBL/GenBank/DDBJ databases">
        <authorList>
            <person name="Ferguson B K."/>
        </authorList>
    </citation>
    <scope>NUCLEOTIDE SEQUENCE [LARGE SCALE GENOMIC DNA]</scope>
</reference>
<feature type="region of interest" description="Disordered" evidence="1">
    <location>
        <begin position="123"/>
        <end position="235"/>
    </location>
</feature>